<dbReference type="CDD" id="cd00009">
    <property type="entry name" value="AAA"/>
    <property type="match status" value="1"/>
</dbReference>
<dbReference type="PANTHER" id="PTHR11669:SF20">
    <property type="entry name" value="REPLICATION FACTOR C SUBUNIT 4"/>
    <property type="match status" value="1"/>
</dbReference>
<comment type="caution">
    <text evidence="5">The sequence shown here is derived from an EMBL/GenBank/DDBJ whole genome shotgun (WGS) entry which is preliminary data.</text>
</comment>
<keyword evidence="2" id="KW-0547">Nucleotide-binding</keyword>
<dbReference type="GO" id="GO:0003689">
    <property type="term" value="F:DNA clamp loader activity"/>
    <property type="evidence" value="ECO:0007669"/>
    <property type="project" value="TreeGrafter"/>
</dbReference>
<dbReference type="GO" id="GO:0003677">
    <property type="term" value="F:DNA binding"/>
    <property type="evidence" value="ECO:0007669"/>
    <property type="project" value="InterPro"/>
</dbReference>
<keyword evidence="3" id="KW-0067">ATP-binding</keyword>
<dbReference type="InterPro" id="IPR008921">
    <property type="entry name" value="DNA_pol3_clamp-load_cplx_C"/>
</dbReference>
<reference evidence="5" key="1">
    <citation type="journal article" date="2015" name="Nature">
        <title>Complex archaea that bridge the gap between prokaryotes and eukaryotes.</title>
        <authorList>
            <person name="Spang A."/>
            <person name="Saw J.H."/>
            <person name="Jorgensen S.L."/>
            <person name="Zaremba-Niedzwiedzka K."/>
            <person name="Martijn J."/>
            <person name="Lind A.E."/>
            <person name="van Eijk R."/>
            <person name="Schleper C."/>
            <person name="Guy L."/>
            <person name="Ettema T.J."/>
        </authorList>
    </citation>
    <scope>NUCLEOTIDE SEQUENCE</scope>
</reference>
<evidence type="ECO:0000256" key="1">
    <source>
        <dbReference type="ARBA" id="ARBA00022705"/>
    </source>
</evidence>
<gene>
    <name evidence="5" type="ORF">LCGC14_1567270</name>
</gene>
<keyword evidence="1" id="KW-0235">DNA replication</keyword>
<dbReference type="SUPFAM" id="SSF48019">
    <property type="entry name" value="post-AAA+ oligomerization domain-like"/>
    <property type="match status" value="1"/>
</dbReference>
<sequence length="328" mass="37381">MSLTKEMLEIPWTEKYRPKNFDEIVSQSIAVNNLKEFVKNTNMPHMIFTGPAGTGKTSTALIIAKSFLKEEELDTNLLEVNASDTVRIQFVRDVLKNFVNQNLIKNGALKLVILDEADNIPSQVQQALRRIIEKASSKVKFILLCNYINRIIDPIISRCAVFRFVTLPEEKIVERLKYIAEKEDLKIPVEKADEFYQQLYFISGGDLRKAINVLQMSVALELLANLDLNEILRISGFLDNPTLNRLIKALKDKNFSKSRDIIKSIENIDSRNIIRQINVILPSINIKSGKIPDLKVYFGEIDYRISQGADVEIQISSLLGKIIESIEK</sequence>
<dbReference type="InterPro" id="IPR027417">
    <property type="entry name" value="P-loop_NTPase"/>
</dbReference>
<dbReference type="Gene3D" id="1.20.272.10">
    <property type="match status" value="1"/>
</dbReference>
<proteinExistence type="predicted"/>
<feature type="domain" description="AAA+ ATPase" evidence="4">
    <location>
        <begin position="42"/>
        <end position="170"/>
    </location>
</feature>
<dbReference type="InterPro" id="IPR003959">
    <property type="entry name" value="ATPase_AAA_core"/>
</dbReference>
<dbReference type="GO" id="GO:0016887">
    <property type="term" value="F:ATP hydrolysis activity"/>
    <property type="evidence" value="ECO:0007669"/>
    <property type="project" value="InterPro"/>
</dbReference>
<dbReference type="Gene3D" id="1.10.8.60">
    <property type="match status" value="1"/>
</dbReference>
<evidence type="ECO:0000313" key="5">
    <source>
        <dbReference type="EMBL" id="KKM28182.1"/>
    </source>
</evidence>
<dbReference type="GO" id="GO:0006281">
    <property type="term" value="P:DNA repair"/>
    <property type="evidence" value="ECO:0007669"/>
    <property type="project" value="TreeGrafter"/>
</dbReference>
<dbReference type="InterPro" id="IPR013748">
    <property type="entry name" value="Rep_factorC_C"/>
</dbReference>
<dbReference type="SUPFAM" id="SSF52540">
    <property type="entry name" value="P-loop containing nucleoside triphosphate hydrolases"/>
    <property type="match status" value="1"/>
</dbReference>
<evidence type="ECO:0000256" key="2">
    <source>
        <dbReference type="ARBA" id="ARBA00022741"/>
    </source>
</evidence>
<dbReference type="SMART" id="SM00382">
    <property type="entry name" value="AAA"/>
    <property type="match status" value="1"/>
</dbReference>
<evidence type="ECO:0000256" key="3">
    <source>
        <dbReference type="ARBA" id="ARBA00022840"/>
    </source>
</evidence>
<dbReference type="GO" id="GO:0006261">
    <property type="term" value="P:DNA-templated DNA replication"/>
    <property type="evidence" value="ECO:0007669"/>
    <property type="project" value="TreeGrafter"/>
</dbReference>
<dbReference type="InterPro" id="IPR050238">
    <property type="entry name" value="DNA_Rep/Repair_Clamp_Loader"/>
</dbReference>
<dbReference type="GO" id="GO:0005663">
    <property type="term" value="C:DNA replication factor C complex"/>
    <property type="evidence" value="ECO:0007669"/>
    <property type="project" value="TreeGrafter"/>
</dbReference>
<dbReference type="CDD" id="cd18140">
    <property type="entry name" value="HLD_clamp_RFC"/>
    <property type="match status" value="1"/>
</dbReference>
<dbReference type="InterPro" id="IPR003593">
    <property type="entry name" value="AAA+_ATPase"/>
</dbReference>
<name>A0A0F9IKN4_9ZZZZ</name>
<dbReference type="AlphaFoldDB" id="A0A0F9IKN4"/>
<dbReference type="EMBL" id="LAZR01012174">
    <property type="protein sequence ID" value="KKM28182.1"/>
    <property type="molecule type" value="Genomic_DNA"/>
</dbReference>
<dbReference type="InterPro" id="IPR047854">
    <property type="entry name" value="RFC_lid"/>
</dbReference>
<evidence type="ECO:0000259" key="4">
    <source>
        <dbReference type="SMART" id="SM00382"/>
    </source>
</evidence>
<accession>A0A0F9IKN4</accession>
<dbReference type="Pfam" id="PF08542">
    <property type="entry name" value="Rep_fac_C"/>
    <property type="match status" value="1"/>
</dbReference>
<organism evidence="5">
    <name type="scientific">marine sediment metagenome</name>
    <dbReference type="NCBI Taxonomy" id="412755"/>
    <lineage>
        <taxon>unclassified sequences</taxon>
        <taxon>metagenomes</taxon>
        <taxon>ecological metagenomes</taxon>
    </lineage>
</organism>
<dbReference type="PANTHER" id="PTHR11669">
    <property type="entry name" value="REPLICATION FACTOR C / DNA POLYMERASE III GAMMA-TAU SUBUNIT"/>
    <property type="match status" value="1"/>
</dbReference>
<dbReference type="Pfam" id="PF00004">
    <property type="entry name" value="AAA"/>
    <property type="match status" value="1"/>
</dbReference>
<dbReference type="FunFam" id="3.40.50.300:FF:000952">
    <property type="entry name" value="Replication factor C subunit 2"/>
    <property type="match status" value="1"/>
</dbReference>
<dbReference type="GO" id="GO:0005524">
    <property type="term" value="F:ATP binding"/>
    <property type="evidence" value="ECO:0007669"/>
    <property type="project" value="UniProtKB-KW"/>
</dbReference>
<protein>
    <recommendedName>
        <fullName evidence="4">AAA+ ATPase domain-containing protein</fullName>
    </recommendedName>
</protein>
<dbReference type="Gene3D" id="3.40.50.300">
    <property type="entry name" value="P-loop containing nucleotide triphosphate hydrolases"/>
    <property type="match status" value="1"/>
</dbReference>